<organism evidence="1 2">
    <name type="scientific">Aquariibacter albus</name>
    <dbReference type="NCBI Taxonomy" id="2759899"/>
    <lineage>
        <taxon>Bacteria</taxon>
        <taxon>Pseudomonadati</taxon>
        <taxon>Pseudomonadota</taxon>
        <taxon>Betaproteobacteria</taxon>
        <taxon>Burkholderiales</taxon>
        <taxon>Sphaerotilaceae</taxon>
        <taxon>Aquariibacter</taxon>
    </lineage>
</organism>
<dbReference type="AlphaFoldDB" id="A0A839HI42"/>
<proteinExistence type="predicted"/>
<gene>
    <name evidence="1" type="ORF">H4F90_05860</name>
</gene>
<dbReference type="Proteomes" id="UP000586093">
    <property type="component" value="Unassembled WGS sequence"/>
</dbReference>
<accession>A0A839HI42</accession>
<reference evidence="1 2" key="1">
    <citation type="submission" date="2020-08" db="EMBL/GenBank/DDBJ databases">
        <title>Aquariorum lacteus gen. nov., sp. nov., a new member of the family Comamonadaceae, isolated from freshwater aquarium.</title>
        <authorList>
            <person name="Chun S.-J."/>
        </authorList>
    </citation>
    <scope>NUCLEOTIDE SEQUENCE [LARGE SCALE GENOMIC DNA]</scope>
    <source>
        <strain evidence="1 2">SJAQ100</strain>
    </source>
</reference>
<sequence>MKEIPVTDPTAALLAERGQRYGRFADHAEIAQSLKTVVHSYDRLASRGAHA</sequence>
<protein>
    <submittedName>
        <fullName evidence="1">Uncharacterized protein</fullName>
    </submittedName>
</protein>
<keyword evidence="2" id="KW-1185">Reference proteome</keyword>
<evidence type="ECO:0000313" key="1">
    <source>
        <dbReference type="EMBL" id="MBB1161503.1"/>
    </source>
</evidence>
<comment type="caution">
    <text evidence="1">The sequence shown here is derived from an EMBL/GenBank/DDBJ whole genome shotgun (WGS) entry which is preliminary data.</text>
</comment>
<evidence type="ECO:0000313" key="2">
    <source>
        <dbReference type="Proteomes" id="UP000586093"/>
    </source>
</evidence>
<dbReference type="EMBL" id="JACIVI010000001">
    <property type="protein sequence ID" value="MBB1161503.1"/>
    <property type="molecule type" value="Genomic_DNA"/>
</dbReference>
<dbReference type="RefSeq" id="WP_182663126.1">
    <property type="nucleotide sequence ID" value="NZ_JACIVI010000001.1"/>
</dbReference>
<name>A0A839HI42_9BURK</name>